<dbReference type="PANTHER" id="PTHR35714:SF1">
    <property type="entry name" value="OS02G0715300 PROTEIN"/>
    <property type="match status" value="1"/>
</dbReference>
<name>A0A2I4FBL9_JUGRE</name>
<organism evidence="1 2">
    <name type="scientific">Juglans regia</name>
    <name type="common">English walnut</name>
    <dbReference type="NCBI Taxonomy" id="51240"/>
    <lineage>
        <taxon>Eukaryota</taxon>
        <taxon>Viridiplantae</taxon>
        <taxon>Streptophyta</taxon>
        <taxon>Embryophyta</taxon>
        <taxon>Tracheophyta</taxon>
        <taxon>Spermatophyta</taxon>
        <taxon>Magnoliopsida</taxon>
        <taxon>eudicotyledons</taxon>
        <taxon>Gunneridae</taxon>
        <taxon>Pentapetalae</taxon>
        <taxon>rosids</taxon>
        <taxon>fabids</taxon>
        <taxon>Fagales</taxon>
        <taxon>Juglandaceae</taxon>
        <taxon>Juglans</taxon>
    </lineage>
</organism>
<dbReference type="PANTHER" id="PTHR35714">
    <property type="entry name" value="OS02G0715300 PROTEIN"/>
    <property type="match status" value="1"/>
</dbReference>
<protein>
    <submittedName>
        <fullName evidence="2">Uncharacterized protein LOC108997284</fullName>
    </submittedName>
</protein>
<dbReference type="RefSeq" id="XP_018829028.1">
    <property type="nucleotide sequence ID" value="XM_018973483.2"/>
</dbReference>
<reference evidence="2" key="1">
    <citation type="submission" date="2025-08" db="UniProtKB">
        <authorList>
            <consortium name="RefSeq"/>
        </authorList>
    </citation>
    <scope>IDENTIFICATION</scope>
    <source>
        <tissue evidence="2">Leaves</tissue>
    </source>
</reference>
<sequence length="161" mass="18680">MRSVIQNFQNRSFIPNMPTKQALPVSQADSQEQGLRRRLSSLSLKIQPITSPATSWAFRRSKSVSSMGEYAGSSIREWWDWGWSWILSRKPIFAKDLELNEEEAKMLGSHDKGSWRHVFYKVRSEIRKLVGSDHVGLPQTYRYDSYNYSQNFDDGISRTQG</sequence>
<dbReference type="KEGG" id="jre:108997284"/>
<evidence type="ECO:0000313" key="1">
    <source>
        <dbReference type="Proteomes" id="UP000235220"/>
    </source>
</evidence>
<dbReference type="STRING" id="51240.A0A2I4FBL9"/>
<dbReference type="Proteomes" id="UP000235220">
    <property type="component" value="Chromosome 13"/>
</dbReference>
<dbReference type="FunCoup" id="A0A2I4FBL9">
    <property type="interactions" value="237"/>
</dbReference>
<accession>A0A2I4FBL9</accession>
<gene>
    <name evidence="2" type="primary">LOC108997284</name>
</gene>
<dbReference type="Gramene" id="Jr13_10510_p1">
    <property type="protein sequence ID" value="cds.Jr13_10510_p1"/>
    <property type="gene ID" value="Jr13_10510"/>
</dbReference>
<dbReference type="GeneID" id="108997284"/>
<dbReference type="AlphaFoldDB" id="A0A2I4FBL9"/>
<dbReference type="OrthoDB" id="760044at2759"/>
<proteinExistence type="predicted"/>
<evidence type="ECO:0000313" key="2">
    <source>
        <dbReference type="RefSeq" id="XP_018829028.1"/>
    </source>
</evidence>
<keyword evidence="1" id="KW-1185">Reference proteome</keyword>